<protein>
    <recommendedName>
        <fullName evidence="4">Beta-propeller domain-containing protein</fullName>
    </recommendedName>
</protein>
<sequence length="650" mass="71979">MKSKSGIDGISKCMAVVIFSTCVITACSSGDGGDDGDVLQLSLTSTSDVPLGQSPNISASQYVKNGLYIINVQQRGATSGNGGDSAAASPEFSSTTTQVEGVDEADRIEYDGEYLYVANLPTWDSQPEAENRVRILKRQDDFSLDVVANIPLESEHEMMGMYLHDERLGVITRKFGYYPLVDAVAITSPWNSPDNDTKIQFIDVASPETPTIPHKIKIDGRLISSRRIGNDLYLAMQYVPSADNLPAVGNSNSSREAYYRRLLELDNSSLIPNITINEQSLPLYNLDDCLVPENASSKNGHVQMLSLVKINMSSPSTYSALCTIVEAEGLFMTHNNMYLHATQGNDTVIHKVSLENGIEYQATGKVRGSFGWNSSPQLKMSERDGYFMAVTTEGLLADNPEHFLHVLTQQGRKLEEVASLPNDDEPSPIGKPGEDVYAVRFFEDKAYVVTFEQVDPLYVIDLSDAEAPFISGELTIPGFSSYLHPMENGLLLGIGQQVIGANIPEAGEQPMTTPVEDGMKVSLFDVLDPENPILLNEYVWSDTYTGAEYDYRALSVLKTQTGYRFALPSESWRSDEGTFSLHYALQMLEVDSEERTLSLVGSIDHQQDNENYYGSYDDRSVLHNDHIYYLRGNKVYHALWQQEPPIDGPY</sequence>
<dbReference type="AlphaFoldDB" id="A0AAC9JAR0"/>
<dbReference type="RefSeq" id="WP_071958678.1">
    <property type="nucleotide sequence ID" value="NZ_CP018024.1"/>
</dbReference>
<evidence type="ECO:0000313" key="2">
    <source>
        <dbReference type="EMBL" id="APD89045.1"/>
    </source>
</evidence>
<dbReference type="Proteomes" id="UP000182101">
    <property type="component" value="Chromosome"/>
</dbReference>
<dbReference type="PROSITE" id="PS51257">
    <property type="entry name" value="PROKAR_LIPOPROTEIN"/>
    <property type="match status" value="1"/>
</dbReference>
<accession>A0AAC9JAR0</accession>
<organism evidence="2 3">
    <name type="scientific">Alteromonas mediterranea</name>
    <dbReference type="NCBI Taxonomy" id="314275"/>
    <lineage>
        <taxon>Bacteria</taxon>
        <taxon>Pseudomonadati</taxon>
        <taxon>Pseudomonadota</taxon>
        <taxon>Gammaproteobacteria</taxon>
        <taxon>Alteromonadales</taxon>
        <taxon>Alteromonadaceae</taxon>
        <taxon>Alteromonas/Salinimonas group</taxon>
        <taxon>Alteromonas</taxon>
    </lineage>
</organism>
<evidence type="ECO:0000256" key="1">
    <source>
        <dbReference type="SAM" id="MobiDB-lite"/>
    </source>
</evidence>
<name>A0AAC9JAR0_9ALTE</name>
<dbReference type="Pfam" id="PF09826">
    <property type="entry name" value="Beta_propel"/>
    <property type="match status" value="1"/>
</dbReference>
<feature type="region of interest" description="Disordered" evidence="1">
    <location>
        <begin position="79"/>
        <end position="100"/>
    </location>
</feature>
<evidence type="ECO:0000313" key="3">
    <source>
        <dbReference type="Proteomes" id="UP000182101"/>
    </source>
</evidence>
<proteinExistence type="predicted"/>
<evidence type="ECO:0008006" key="4">
    <source>
        <dbReference type="Google" id="ProtNLM"/>
    </source>
</evidence>
<reference evidence="2 3" key="1">
    <citation type="submission" date="2016-11" db="EMBL/GenBank/DDBJ databases">
        <title>Networking in microbes: conjugative elements and plasmids in the genus Alteromonas.</title>
        <authorList>
            <person name="Lopez-Perez M."/>
            <person name="Ramon-Marco N."/>
            <person name="Rodriguez-Valera F."/>
        </authorList>
    </citation>
    <scope>NUCLEOTIDE SEQUENCE [LARGE SCALE GENOMIC DNA]</scope>
    <source>
        <strain evidence="2 3">CP48</strain>
    </source>
</reference>
<dbReference type="EMBL" id="CP018024">
    <property type="protein sequence ID" value="APD89045.1"/>
    <property type="molecule type" value="Genomic_DNA"/>
</dbReference>
<gene>
    <name evidence="2" type="ORF">BM524_04015</name>
</gene>
<dbReference type="InterPro" id="IPR019198">
    <property type="entry name" value="Beta_propeller_containing"/>
</dbReference>